<organism evidence="2 3">
    <name type="scientific">Hoyosella subflava (strain DSM 45089 / JCM 17490 / NBRC 109087 / DQS3-9A1)</name>
    <name type="common">Amycolicicoccus subflavus</name>
    <dbReference type="NCBI Taxonomy" id="443218"/>
    <lineage>
        <taxon>Bacteria</taxon>
        <taxon>Bacillati</taxon>
        <taxon>Actinomycetota</taxon>
        <taxon>Actinomycetes</taxon>
        <taxon>Mycobacteriales</taxon>
        <taxon>Hoyosellaceae</taxon>
        <taxon>Hoyosella</taxon>
    </lineage>
</organism>
<dbReference type="PROSITE" id="PS50995">
    <property type="entry name" value="HTH_MARR_2"/>
    <property type="match status" value="1"/>
</dbReference>
<dbReference type="KEGG" id="asd:AS9A_3077"/>
<reference evidence="2 3" key="1">
    <citation type="journal article" date="2011" name="J. Bacteriol.">
        <title>Complete genome sequence of Amycolicicoccus subflavus DQS3-9A1T, an actinomycete isolated from crude oil-polluted soil.</title>
        <authorList>
            <person name="Cai M."/>
            <person name="Chen W.M."/>
            <person name="Nie Y."/>
            <person name="Chi C.Q."/>
            <person name="Wang Y.N."/>
            <person name="Tang Y.Q."/>
            <person name="Li G.Y."/>
            <person name="Wu X.L."/>
        </authorList>
    </citation>
    <scope>NUCLEOTIDE SEQUENCE [LARGE SCALE GENOMIC DNA]</scope>
    <source>
        <strain evidence="3">DSM 45089 / DQS3-9A1</strain>
    </source>
</reference>
<sequence length="156" mass="16997">MAHALVPAEIADHTTCLLLRLGQVTYKLTEDVLAPFGLRTRHYTVLKALAASGPDGQHALGTKLRIDPATMVSVVDDLESLSCAERNRDPRDRRRVLVSITDKGRDLIGRADSALTELNDTLLVELTGGQRGDLHEILNKLCSGETMPAAFDQLRG</sequence>
<dbReference type="SMART" id="SM00347">
    <property type="entry name" value="HTH_MARR"/>
    <property type="match status" value="1"/>
</dbReference>
<dbReference type="GO" id="GO:0006950">
    <property type="term" value="P:response to stress"/>
    <property type="evidence" value="ECO:0007669"/>
    <property type="project" value="TreeGrafter"/>
</dbReference>
<name>F6ELS4_HOYSD</name>
<dbReference type="Pfam" id="PF12802">
    <property type="entry name" value="MarR_2"/>
    <property type="match status" value="1"/>
</dbReference>
<dbReference type="Proteomes" id="UP000009235">
    <property type="component" value="Chromosome"/>
</dbReference>
<dbReference type="STRING" id="443218.AS9A_3077"/>
<dbReference type="RefSeq" id="WP_013807871.1">
    <property type="nucleotide sequence ID" value="NC_015564.1"/>
</dbReference>
<dbReference type="PANTHER" id="PTHR33164:SF43">
    <property type="entry name" value="HTH-TYPE TRANSCRIPTIONAL REPRESSOR YETL"/>
    <property type="match status" value="1"/>
</dbReference>
<dbReference type="GO" id="GO:0003700">
    <property type="term" value="F:DNA-binding transcription factor activity"/>
    <property type="evidence" value="ECO:0007669"/>
    <property type="project" value="InterPro"/>
</dbReference>
<accession>F6ELS4</accession>
<dbReference type="InterPro" id="IPR036388">
    <property type="entry name" value="WH-like_DNA-bd_sf"/>
</dbReference>
<evidence type="ECO:0000259" key="1">
    <source>
        <dbReference type="PROSITE" id="PS50995"/>
    </source>
</evidence>
<dbReference type="EMBL" id="CP002786">
    <property type="protein sequence ID" value="AEF41522.1"/>
    <property type="molecule type" value="Genomic_DNA"/>
</dbReference>
<dbReference type="PANTHER" id="PTHR33164">
    <property type="entry name" value="TRANSCRIPTIONAL REGULATOR, MARR FAMILY"/>
    <property type="match status" value="1"/>
</dbReference>
<dbReference type="HOGENOM" id="CLU_083287_4_2_11"/>
<dbReference type="AlphaFoldDB" id="F6ELS4"/>
<gene>
    <name evidence="2" type="ordered locus">AS9A_3077</name>
</gene>
<dbReference type="InterPro" id="IPR000835">
    <property type="entry name" value="HTH_MarR-typ"/>
</dbReference>
<proteinExistence type="predicted"/>
<dbReference type="Gene3D" id="1.10.10.10">
    <property type="entry name" value="Winged helix-like DNA-binding domain superfamily/Winged helix DNA-binding domain"/>
    <property type="match status" value="1"/>
</dbReference>
<protein>
    <recommendedName>
        <fullName evidence="1">HTH marR-type domain-containing protein</fullName>
    </recommendedName>
</protein>
<dbReference type="SUPFAM" id="SSF46785">
    <property type="entry name" value="Winged helix' DNA-binding domain"/>
    <property type="match status" value="1"/>
</dbReference>
<feature type="domain" description="HTH marR-type" evidence="1">
    <location>
        <begin position="14"/>
        <end position="143"/>
    </location>
</feature>
<evidence type="ECO:0000313" key="3">
    <source>
        <dbReference type="Proteomes" id="UP000009235"/>
    </source>
</evidence>
<dbReference type="eggNOG" id="COG1846">
    <property type="taxonomic scope" value="Bacteria"/>
</dbReference>
<dbReference type="OrthoDB" id="4463574at2"/>
<dbReference type="InterPro" id="IPR039422">
    <property type="entry name" value="MarR/SlyA-like"/>
</dbReference>
<keyword evidence="3" id="KW-1185">Reference proteome</keyword>
<dbReference type="InterPro" id="IPR036390">
    <property type="entry name" value="WH_DNA-bd_sf"/>
</dbReference>
<evidence type="ECO:0000313" key="2">
    <source>
        <dbReference type="EMBL" id="AEF41522.1"/>
    </source>
</evidence>